<keyword evidence="2" id="KW-0238">DNA-binding</keyword>
<evidence type="ECO:0000259" key="4">
    <source>
        <dbReference type="PROSITE" id="PS51118"/>
    </source>
</evidence>
<dbReference type="Proteomes" id="UP000824334">
    <property type="component" value="Chromosome"/>
</dbReference>
<evidence type="ECO:0000313" key="5">
    <source>
        <dbReference type="EMBL" id="QYC10771.1"/>
    </source>
</evidence>
<evidence type="ECO:0000256" key="1">
    <source>
        <dbReference type="ARBA" id="ARBA00023015"/>
    </source>
</evidence>
<sequence>MYTVNAQAKGIPLRTVTQEECVVDAALDLIGGKWKGIIIFHLLDGTLRFNALKRFTPGITQRMLTKQLRELEAAGLVLRTVYAEVPPKVEYRLTHAGMQLAPVIAALKTWGEAHLRLEGATAYDGKG</sequence>
<dbReference type="Pfam" id="PF01638">
    <property type="entry name" value="HxlR"/>
    <property type="match status" value="1"/>
</dbReference>
<dbReference type="InterPro" id="IPR002577">
    <property type="entry name" value="HTH_HxlR"/>
</dbReference>
<evidence type="ECO:0000313" key="6">
    <source>
        <dbReference type="Proteomes" id="UP000824334"/>
    </source>
</evidence>
<name>A0ABX8THR6_9CAUL</name>
<evidence type="ECO:0000256" key="2">
    <source>
        <dbReference type="ARBA" id="ARBA00023125"/>
    </source>
</evidence>
<accession>A0ABX8THR6</accession>
<feature type="domain" description="HTH hxlR-type" evidence="4">
    <location>
        <begin position="21"/>
        <end position="119"/>
    </location>
</feature>
<keyword evidence="3" id="KW-0804">Transcription</keyword>
<gene>
    <name evidence="5" type="ORF">KWG56_01785</name>
</gene>
<evidence type="ECO:0000256" key="3">
    <source>
        <dbReference type="ARBA" id="ARBA00023163"/>
    </source>
</evidence>
<proteinExistence type="predicted"/>
<dbReference type="PANTHER" id="PTHR33204:SF29">
    <property type="entry name" value="TRANSCRIPTIONAL REGULATOR"/>
    <property type="match status" value="1"/>
</dbReference>
<protein>
    <submittedName>
        <fullName evidence="5">Helix-turn-helix transcriptional regulator</fullName>
    </submittedName>
</protein>
<keyword evidence="1" id="KW-0805">Transcription regulation</keyword>
<reference evidence="5 6" key="1">
    <citation type="submission" date="2021-07" db="EMBL/GenBank/DDBJ databases">
        <title>Isolation and characterization of bacteria from a gold mining with a capacity of golden bioaccumulation.</title>
        <authorList>
            <person name="Yang X.J."/>
        </authorList>
    </citation>
    <scope>NUCLEOTIDE SEQUENCE [LARGE SCALE GENOMIC DNA]</scope>
    <source>
        <strain evidence="5 6">Au29</strain>
    </source>
</reference>
<dbReference type="PANTHER" id="PTHR33204">
    <property type="entry name" value="TRANSCRIPTIONAL REGULATOR, MARR FAMILY"/>
    <property type="match status" value="1"/>
</dbReference>
<keyword evidence="6" id="KW-1185">Reference proteome</keyword>
<dbReference type="EMBL" id="CP080034">
    <property type="protein sequence ID" value="QYC10771.1"/>
    <property type="molecule type" value="Genomic_DNA"/>
</dbReference>
<organism evidence="5 6">
    <name type="scientific">Brevundimonas nasdae</name>
    <dbReference type="NCBI Taxonomy" id="172043"/>
    <lineage>
        <taxon>Bacteria</taxon>
        <taxon>Pseudomonadati</taxon>
        <taxon>Pseudomonadota</taxon>
        <taxon>Alphaproteobacteria</taxon>
        <taxon>Caulobacterales</taxon>
        <taxon>Caulobacteraceae</taxon>
        <taxon>Brevundimonas</taxon>
    </lineage>
</organism>
<dbReference type="PROSITE" id="PS51118">
    <property type="entry name" value="HTH_HXLR"/>
    <property type="match status" value="1"/>
</dbReference>